<name>A0A6J5P5G4_9CAUD</name>
<gene>
    <name evidence="1" type="ORF">UFOVP845_29</name>
</gene>
<proteinExistence type="predicted"/>
<dbReference type="EMBL" id="LR796781">
    <property type="protein sequence ID" value="CAB4166427.1"/>
    <property type="molecule type" value="Genomic_DNA"/>
</dbReference>
<accession>A0A6J5P5G4</accession>
<evidence type="ECO:0000313" key="1">
    <source>
        <dbReference type="EMBL" id="CAB4166427.1"/>
    </source>
</evidence>
<protein>
    <submittedName>
        <fullName evidence="1">Uncharacterized protein</fullName>
    </submittedName>
</protein>
<sequence length="121" mass="13757">MDYEEMEYGLPKMKIASAADNKKNKQVAIDSWQFGPANPSLDPKANKPFWAGLAKAWDMNEKEARRRMCLNCEYFCVDPMMQAMMESIPVTDYDASGGGRGYCKKFEFVCSALRACQAWDD</sequence>
<organism evidence="1">
    <name type="scientific">uncultured Caudovirales phage</name>
    <dbReference type="NCBI Taxonomy" id="2100421"/>
    <lineage>
        <taxon>Viruses</taxon>
        <taxon>Duplodnaviria</taxon>
        <taxon>Heunggongvirae</taxon>
        <taxon>Uroviricota</taxon>
        <taxon>Caudoviricetes</taxon>
        <taxon>Peduoviridae</taxon>
        <taxon>Maltschvirus</taxon>
        <taxon>Maltschvirus maltsch</taxon>
    </lineage>
</organism>
<reference evidence="1" key="1">
    <citation type="submission" date="2020-04" db="EMBL/GenBank/DDBJ databases">
        <authorList>
            <person name="Chiriac C."/>
            <person name="Salcher M."/>
            <person name="Ghai R."/>
            <person name="Kavagutti S V."/>
        </authorList>
    </citation>
    <scope>NUCLEOTIDE SEQUENCE</scope>
</reference>